<dbReference type="Pfam" id="PF05721">
    <property type="entry name" value="PhyH"/>
    <property type="match status" value="1"/>
</dbReference>
<evidence type="ECO:0000313" key="2">
    <source>
        <dbReference type="Proteomes" id="UP000813444"/>
    </source>
</evidence>
<dbReference type="Proteomes" id="UP000813444">
    <property type="component" value="Unassembled WGS sequence"/>
</dbReference>
<protein>
    <submittedName>
        <fullName evidence="1">Uncharacterized protein</fullName>
    </submittedName>
</protein>
<dbReference type="Gene3D" id="2.60.120.620">
    <property type="entry name" value="q2cbj1_9rhob like domain"/>
    <property type="match status" value="1"/>
</dbReference>
<accession>A0A8K0T0N1</accession>
<comment type="caution">
    <text evidence="1">The sequence shown here is derived from an EMBL/GenBank/DDBJ whole genome shotgun (WGS) entry which is preliminary data.</text>
</comment>
<dbReference type="AlphaFoldDB" id="A0A8K0T0N1"/>
<gene>
    <name evidence="1" type="ORF">B0I35DRAFT_407040</name>
</gene>
<name>A0A8K0T0N1_9HYPO</name>
<dbReference type="OrthoDB" id="4664297at2759"/>
<sequence length="349" mass="39869">MPLPTVEELVKARSFQTLTPEQVESFMKRGFLRLPGAIPLDKCDWWAKDVWHRLGMDPNDKSTWTVERSHMPRQNLIPAKDIAPVAWAAICELLGGEERIAQGGEMWTDAFIVNHGTDDVEGKTFGPRELDNWHVDGDFFIHFLDSPEQSLLVIPCWSDVETNAGATWICDEGPKRVAQHMFNHPEGLSPMMTHRDDKLKKFQHDFYHNIIREASEDSFHEMTGNKGDVILMHPLMLHSASKNSKRAIRIITNPPVSLSEPFQFNRSNPEEYSLVELKTIQDVGGLEKFKDWKITGEREMFLPARVEQQTKKQALEIERMKKLGLETLKTGGLISQTPNLFEKSQKVAA</sequence>
<evidence type="ECO:0000313" key="1">
    <source>
        <dbReference type="EMBL" id="KAH7322573.1"/>
    </source>
</evidence>
<organism evidence="1 2">
    <name type="scientific">Stachybotrys elegans</name>
    <dbReference type="NCBI Taxonomy" id="80388"/>
    <lineage>
        <taxon>Eukaryota</taxon>
        <taxon>Fungi</taxon>
        <taxon>Dikarya</taxon>
        <taxon>Ascomycota</taxon>
        <taxon>Pezizomycotina</taxon>
        <taxon>Sordariomycetes</taxon>
        <taxon>Hypocreomycetidae</taxon>
        <taxon>Hypocreales</taxon>
        <taxon>Stachybotryaceae</taxon>
        <taxon>Stachybotrys</taxon>
    </lineage>
</organism>
<reference evidence="1" key="1">
    <citation type="journal article" date="2021" name="Nat. Commun.">
        <title>Genetic determinants of endophytism in the Arabidopsis root mycobiome.</title>
        <authorList>
            <person name="Mesny F."/>
            <person name="Miyauchi S."/>
            <person name="Thiergart T."/>
            <person name="Pickel B."/>
            <person name="Atanasova L."/>
            <person name="Karlsson M."/>
            <person name="Huettel B."/>
            <person name="Barry K.W."/>
            <person name="Haridas S."/>
            <person name="Chen C."/>
            <person name="Bauer D."/>
            <person name="Andreopoulos W."/>
            <person name="Pangilinan J."/>
            <person name="LaButti K."/>
            <person name="Riley R."/>
            <person name="Lipzen A."/>
            <person name="Clum A."/>
            <person name="Drula E."/>
            <person name="Henrissat B."/>
            <person name="Kohler A."/>
            <person name="Grigoriev I.V."/>
            <person name="Martin F.M."/>
            <person name="Hacquard S."/>
        </authorList>
    </citation>
    <scope>NUCLEOTIDE SEQUENCE</scope>
    <source>
        <strain evidence="1">MPI-CAGE-CH-0235</strain>
    </source>
</reference>
<proteinExistence type="predicted"/>
<dbReference type="EMBL" id="JAGPNK010000004">
    <property type="protein sequence ID" value="KAH7322573.1"/>
    <property type="molecule type" value="Genomic_DNA"/>
</dbReference>
<dbReference type="SUPFAM" id="SSF51197">
    <property type="entry name" value="Clavaminate synthase-like"/>
    <property type="match status" value="1"/>
</dbReference>
<keyword evidence="2" id="KW-1185">Reference proteome</keyword>
<dbReference type="InterPro" id="IPR008775">
    <property type="entry name" value="Phytyl_CoA_dOase-like"/>
</dbReference>